<evidence type="ECO:0000313" key="8">
    <source>
        <dbReference type="Proteomes" id="UP001164286"/>
    </source>
</evidence>
<evidence type="ECO:0000256" key="2">
    <source>
        <dbReference type="ARBA" id="ARBA00022692"/>
    </source>
</evidence>
<feature type="transmembrane region" description="Helical" evidence="5">
    <location>
        <begin position="148"/>
        <end position="169"/>
    </location>
</feature>
<dbReference type="Gene3D" id="1.20.1250.20">
    <property type="entry name" value="MFS general substrate transporter like domains"/>
    <property type="match status" value="1"/>
</dbReference>
<feature type="domain" description="Major facilitator superfamily (MFS) profile" evidence="6">
    <location>
        <begin position="83"/>
        <end position="515"/>
    </location>
</feature>
<feature type="transmembrane region" description="Helical" evidence="5">
    <location>
        <begin position="175"/>
        <end position="194"/>
    </location>
</feature>
<keyword evidence="4 5" id="KW-0472">Membrane</keyword>
<feature type="transmembrane region" description="Helical" evidence="5">
    <location>
        <begin position="81"/>
        <end position="101"/>
    </location>
</feature>
<evidence type="ECO:0000256" key="5">
    <source>
        <dbReference type="SAM" id="Phobius"/>
    </source>
</evidence>
<accession>A0AA38LYK9</accession>
<dbReference type="InterPro" id="IPR020846">
    <property type="entry name" value="MFS_dom"/>
</dbReference>
<dbReference type="CDD" id="cd17323">
    <property type="entry name" value="MFS_Tpo1_MDR_like"/>
    <property type="match status" value="1"/>
</dbReference>
<feature type="transmembrane region" description="Helical" evidence="5">
    <location>
        <begin position="456"/>
        <end position="479"/>
    </location>
</feature>
<dbReference type="Pfam" id="PF07690">
    <property type="entry name" value="MFS_1"/>
    <property type="match status" value="1"/>
</dbReference>
<proteinExistence type="predicted"/>
<feature type="transmembrane region" description="Helical" evidence="5">
    <location>
        <begin position="238"/>
        <end position="258"/>
    </location>
</feature>
<organism evidence="7 8">
    <name type="scientific">Dioszegia hungarica</name>
    <dbReference type="NCBI Taxonomy" id="4972"/>
    <lineage>
        <taxon>Eukaryota</taxon>
        <taxon>Fungi</taxon>
        <taxon>Dikarya</taxon>
        <taxon>Basidiomycota</taxon>
        <taxon>Agaricomycotina</taxon>
        <taxon>Tremellomycetes</taxon>
        <taxon>Tremellales</taxon>
        <taxon>Bulleribasidiaceae</taxon>
        <taxon>Dioszegia</taxon>
    </lineage>
</organism>
<dbReference type="GeneID" id="77728250"/>
<dbReference type="Proteomes" id="UP001164286">
    <property type="component" value="Unassembled WGS sequence"/>
</dbReference>
<feature type="transmembrane region" description="Helical" evidence="5">
    <location>
        <begin position="396"/>
        <end position="417"/>
    </location>
</feature>
<reference evidence="7" key="1">
    <citation type="journal article" date="2022" name="G3 (Bethesda)">
        <title>High quality genome of the basidiomycete yeast Dioszegia hungarica PDD-24b-2 isolated from cloud water.</title>
        <authorList>
            <person name="Jarrige D."/>
            <person name="Haridas S."/>
            <person name="Bleykasten-Grosshans C."/>
            <person name="Joly M."/>
            <person name="Nadalig T."/>
            <person name="Sancelme M."/>
            <person name="Vuilleumier S."/>
            <person name="Grigoriev I.V."/>
            <person name="Amato P."/>
            <person name="Bringel F."/>
        </authorList>
    </citation>
    <scope>NUCLEOTIDE SEQUENCE</scope>
    <source>
        <strain evidence="7">PDD-24b-2</strain>
    </source>
</reference>
<feature type="transmembrane region" description="Helical" evidence="5">
    <location>
        <begin position="423"/>
        <end position="444"/>
    </location>
</feature>
<dbReference type="InterPro" id="IPR036259">
    <property type="entry name" value="MFS_trans_sf"/>
</dbReference>
<dbReference type="GO" id="GO:0005886">
    <property type="term" value="C:plasma membrane"/>
    <property type="evidence" value="ECO:0007669"/>
    <property type="project" value="TreeGrafter"/>
</dbReference>
<keyword evidence="2 5" id="KW-0812">Transmembrane</keyword>
<dbReference type="AlphaFoldDB" id="A0AA38LYK9"/>
<comment type="caution">
    <text evidence="7">The sequence shown here is derived from an EMBL/GenBank/DDBJ whole genome shotgun (WGS) entry which is preliminary data.</text>
</comment>
<sequence length="585" mass="62837">MTRPSSPTPTLVGGIQIGRQITLDRTPAGLISSSLAPQPNAPSSPLPNPYAGKGTAESPFLVDWLPEEPANPYNWKSSYKWFVTAVVAISTLCIAFSSSSYSSAVQDILRTFPGTNLEEGIAGLSLYVLGFGVGPLLWAPVSEIWGRNVAFAASFPLFVIWNMAGALAGNIQSVLVFRFLAGTFGSAPLVTAGGQIGDIWAPHERALAASLFALAPFLGPVLGPIVGGFVVEGKGWRWVFWVNMMFAGVMLILTLIFVPETYAPTLLRRKALKLQSEADASGTGEVFMSKYDVGRKPKAEIVKVGLARPFAMLYSELIVFALGLYAAIVYGTLYLFFTAFPIVFQQGRGWSLSHSGLAFLGIGVGLLLGNLLNPLGQIYYNNAVKKHGAGNVPPEARLPMMCLGSILLPIGLFWFAWTSQPSVHWIVPILASVPFGAGFLLIFTSINLYLIDSYSVFAASALASNAVMRSVFGTVFPLFSTHLYRNLGLNWAGTLIAFLSLACTPMPFLFMRYGSYLRRNSNRHINGVSIPSRPFAREGDRTSHMLVHAHGHRVKDEDESSGQAGLCAVRGRISSDGGVGGDAAG</sequence>
<evidence type="ECO:0000259" key="6">
    <source>
        <dbReference type="PROSITE" id="PS50850"/>
    </source>
</evidence>
<dbReference type="GO" id="GO:0022857">
    <property type="term" value="F:transmembrane transporter activity"/>
    <property type="evidence" value="ECO:0007669"/>
    <property type="project" value="InterPro"/>
</dbReference>
<keyword evidence="3 5" id="KW-1133">Transmembrane helix</keyword>
<gene>
    <name evidence="7" type="ORF">MKK02DRAFT_34965</name>
</gene>
<protein>
    <submittedName>
        <fullName evidence="7">Multidrug transporter</fullName>
    </submittedName>
</protein>
<name>A0AA38LYK9_9TREE</name>
<dbReference type="FunFam" id="1.20.1250.20:FF:000011">
    <property type="entry name" value="MFS multidrug transporter, putative"/>
    <property type="match status" value="1"/>
</dbReference>
<feature type="transmembrane region" description="Helical" evidence="5">
    <location>
        <begin position="356"/>
        <end position="375"/>
    </location>
</feature>
<dbReference type="SUPFAM" id="SSF103473">
    <property type="entry name" value="MFS general substrate transporter"/>
    <property type="match status" value="1"/>
</dbReference>
<evidence type="ECO:0000256" key="1">
    <source>
        <dbReference type="ARBA" id="ARBA00004141"/>
    </source>
</evidence>
<evidence type="ECO:0000256" key="3">
    <source>
        <dbReference type="ARBA" id="ARBA00022989"/>
    </source>
</evidence>
<dbReference type="PROSITE" id="PS50850">
    <property type="entry name" value="MFS"/>
    <property type="match status" value="1"/>
</dbReference>
<dbReference type="RefSeq" id="XP_052948973.1">
    <property type="nucleotide sequence ID" value="XM_053089045.1"/>
</dbReference>
<dbReference type="PANTHER" id="PTHR23502:SF184">
    <property type="entry name" value="MAJOR FACILITATOR SUPERFAMILY (MFS) PROFILE DOMAIN-CONTAINING PROTEIN"/>
    <property type="match status" value="1"/>
</dbReference>
<evidence type="ECO:0000256" key="4">
    <source>
        <dbReference type="ARBA" id="ARBA00023136"/>
    </source>
</evidence>
<keyword evidence="8" id="KW-1185">Reference proteome</keyword>
<feature type="transmembrane region" description="Helical" evidence="5">
    <location>
        <begin position="121"/>
        <end position="141"/>
    </location>
</feature>
<dbReference type="InterPro" id="IPR011701">
    <property type="entry name" value="MFS"/>
</dbReference>
<evidence type="ECO:0000313" key="7">
    <source>
        <dbReference type="EMBL" id="KAI9639196.1"/>
    </source>
</evidence>
<dbReference type="EMBL" id="JAKWFO010000001">
    <property type="protein sequence ID" value="KAI9639196.1"/>
    <property type="molecule type" value="Genomic_DNA"/>
</dbReference>
<feature type="transmembrane region" description="Helical" evidence="5">
    <location>
        <begin position="491"/>
        <end position="510"/>
    </location>
</feature>
<feature type="transmembrane region" description="Helical" evidence="5">
    <location>
        <begin position="206"/>
        <end position="226"/>
    </location>
</feature>
<dbReference type="PANTHER" id="PTHR23502">
    <property type="entry name" value="MAJOR FACILITATOR SUPERFAMILY"/>
    <property type="match status" value="1"/>
</dbReference>
<comment type="subcellular location">
    <subcellularLocation>
        <location evidence="1">Membrane</location>
        <topology evidence="1">Multi-pass membrane protein</topology>
    </subcellularLocation>
</comment>
<feature type="transmembrane region" description="Helical" evidence="5">
    <location>
        <begin position="317"/>
        <end position="344"/>
    </location>
</feature>